<dbReference type="STRING" id="670154.SAMN04488002_0964"/>
<keyword evidence="1" id="KW-0418">Kinase</keyword>
<reference evidence="2" key="1">
    <citation type="submission" date="2016-10" db="EMBL/GenBank/DDBJ databases">
        <authorList>
            <person name="Varghese N."/>
            <person name="Submissions S."/>
        </authorList>
    </citation>
    <scope>NUCLEOTIDE SEQUENCE [LARGE SCALE GENOMIC DNA]</scope>
    <source>
        <strain evidence="2">DSM 26921</strain>
    </source>
</reference>
<dbReference type="Gene3D" id="3.30.420.310">
    <property type="entry name" value="2-keto-3-deoxy-galactonokinase, C-terminal domain"/>
    <property type="match status" value="1"/>
</dbReference>
<dbReference type="AlphaFoldDB" id="A0A1I6G6A1"/>
<evidence type="ECO:0000313" key="2">
    <source>
        <dbReference type="Proteomes" id="UP000199658"/>
    </source>
</evidence>
<name>A0A1I6G6A1_9RHOB</name>
<dbReference type="OrthoDB" id="256574at2"/>
<gene>
    <name evidence="1" type="ORF">SAMN04488002_0964</name>
</gene>
<dbReference type="EMBL" id="FOYO01000001">
    <property type="protein sequence ID" value="SFR37715.1"/>
    <property type="molecule type" value="Genomic_DNA"/>
</dbReference>
<keyword evidence="2" id="KW-1185">Reference proteome</keyword>
<dbReference type="InterPro" id="IPR042257">
    <property type="entry name" value="DGOK_C"/>
</dbReference>
<dbReference type="RefSeq" id="WP_090213171.1">
    <property type="nucleotide sequence ID" value="NZ_FOYO01000001.1"/>
</dbReference>
<organism evidence="1 2">
    <name type="scientific">Litoreibacter janthinus</name>
    <dbReference type="NCBI Taxonomy" id="670154"/>
    <lineage>
        <taxon>Bacteria</taxon>
        <taxon>Pseudomonadati</taxon>
        <taxon>Pseudomonadota</taxon>
        <taxon>Alphaproteobacteria</taxon>
        <taxon>Rhodobacterales</taxon>
        <taxon>Roseobacteraceae</taxon>
        <taxon>Litoreibacter</taxon>
    </lineage>
</organism>
<dbReference type="Pfam" id="PF05035">
    <property type="entry name" value="DGOK"/>
    <property type="match status" value="1"/>
</dbReference>
<evidence type="ECO:0000313" key="1">
    <source>
        <dbReference type="EMBL" id="SFR37715.1"/>
    </source>
</evidence>
<proteinExistence type="predicted"/>
<dbReference type="GO" id="GO:0008671">
    <property type="term" value="F:2-dehydro-3-deoxygalactonokinase activity"/>
    <property type="evidence" value="ECO:0007669"/>
    <property type="project" value="InterPro"/>
</dbReference>
<dbReference type="GO" id="GO:0034194">
    <property type="term" value="P:D-galactonate catabolic process"/>
    <property type="evidence" value="ECO:0007669"/>
    <property type="project" value="InterPro"/>
</dbReference>
<sequence length="302" mass="32407">MSEEITYPDWIAVDWGTSNLRVWAMTAEGEVLAENGSDQGMSDVAPDEFEVTLLSHIALWLGSGQTPVIACGMVGSRQGWGEAPYRAVPTTPLGTLHTIPCRDRRIAMHILPGLKQERSADVMRGEETQIAGYLADNPEYDGILCLPGTHTKWAHISAGEVVSFQTFMTGEMFDLLSHQSVLRHSIGDGGGLDHEAFVGAIADTISRPEAVATQLFKVRAVDLLYGADPSVSRARLSGVLLGLELAAARPYWLGQPVVLIGTPALNTLYAKALSAQGFEPAACDANEATLKGLFAAYRELVA</sequence>
<dbReference type="Proteomes" id="UP000199658">
    <property type="component" value="Unassembled WGS sequence"/>
</dbReference>
<dbReference type="InterPro" id="IPR007729">
    <property type="entry name" value="DGOK"/>
</dbReference>
<keyword evidence="1" id="KW-0808">Transferase</keyword>
<accession>A0A1I6G6A1</accession>
<protein>
    <submittedName>
        <fullName evidence="1">2-dehydro-3-deoxygalactonokinase</fullName>
    </submittedName>
</protein>
<dbReference type="InterPro" id="IPR042258">
    <property type="entry name" value="DGOK_N"/>
</dbReference>
<dbReference type="Gene3D" id="3.30.420.300">
    <property type="entry name" value="2-keto-3-deoxy-galactonokinase, substrate binding domain"/>
    <property type="match status" value="1"/>
</dbReference>